<keyword evidence="2 3" id="KW-0694">RNA-binding</keyword>
<keyword evidence="6" id="KW-0687">Ribonucleoprotein</keyword>
<feature type="compositionally biased region" description="Basic and acidic residues" evidence="4">
    <location>
        <begin position="142"/>
        <end position="227"/>
    </location>
</feature>
<dbReference type="SMART" id="SM00360">
    <property type="entry name" value="RRM"/>
    <property type="match status" value="2"/>
</dbReference>
<protein>
    <submittedName>
        <fullName evidence="6">Heterogeneous nuclear ribonucleoprotein A3</fullName>
    </submittedName>
</protein>
<feature type="region of interest" description="Disordered" evidence="4">
    <location>
        <begin position="399"/>
        <end position="457"/>
    </location>
</feature>
<dbReference type="InterPro" id="IPR012677">
    <property type="entry name" value="Nucleotide-bd_a/b_plait_sf"/>
</dbReference>
<dbReference type="InParanoid" id="A0A2P6N867"/>
<dbReference type="Pfam" id="PF00076">
    <property type="entry name" value="RRM_1"/>
    <property type="match status" value="2"/>
</dbReference>
<feature type="domain" description="RRM" evidence="5">
    <location>
        <begin position="247"/>
        <end position="328"/>
    </location>
</feature>
<comment type="caution">
    <text evidence="6">The sequence shown here is derived from an EMBL/GenBank/DDBJ whole genome shotgun (WGS) entry which is preliminary data.</text>
</comment>
<gene>
    <name evidence="6" type="ORF">PROFUN_12225</name>
</gene>
<evidence type="ECO:0000256" key="3">
    <source>
        <dbReference type="PROSITE-ProRule" id="PRU00176"/>
    </source>
</evidence>
<feature type="compositionally biased region" description="Low complexity" evidence="4">
    <location>
        <begin position="89"/>
        <end position="100"/>
    </location>
</feature>
<evidence type="ECO:0000256" key="2">
    <source>
        <dbReference type="ARBA" id="ARBA00022884"/>
    </source>
</evidence>
<sequence>MSEEGVQNDLTQQQEVTSEVMNTTSTSDNSASISEVILPPETTSEPAAPSVSGDVTQATSEGSSNAVVTEEYQPEEYIPQEVPFDHSGTTEPTQATQAPTIMEEKRGEEGSTAAQLAQPDGQKPEERTQRETTNAEYQQGQGERDGHTEQGGQREQDGERGQHVHGNQDPRQEAYNRRSDDGNHNRQEGYDPREGQERHDPRHDGRDEGHGHDGRRYDDRDRYDRRGQGSPSRNDPNKGSNEEDDTLKLFVGQLPREMTPQQLREIFAPYGEIVYCDILTDRETGRSKNCGFVTFAHIADAETAMNALHAREVLPGANNPMQVKFAASEAEKMNMKIFTGMLPKNYDENDMRTLFEPFGEITDLILLKGTNGESKGCGFVRYKDRDSVRNAIKGLDNRQVEKGGVSSKITVRLAESKKGPPGSSAPAQRDHHRGNSGGYAPVRNNDHGGHRGGGGYNNSGGNYGNNYNNNYNSGGGSAGYRDGYNRGGNGGYNNSGGYNNNSGNNAPNYGGGGYSNNSGYNSNYNGGGGNSGYGNYNANGGYANNNYGGSVGGSNYNNSGGYNNNAGGYSSGYNNNPTGYNNSNPSRVPANTAQPQANPVLPANFGFNNFPSYNGQPVSTIANNLLGMIGQMNPTTPAAGALTMPNAYNFQAGYNSNPAANNYGRLNMSALSALTGQAAALNQMGGFANPAQGGFPPNNYAGGFNNMNQSSPGRQ</sequence>
<keyword evidence="1" id="KW-0677">Repeat</keyword>
<dbReference type="AlphaFoldDB" id="A0A2P6N867"/>
<dbReference type="GO" id="GO:0003723">
    <property type="term" value="F:RNA binding"/>
    <property type="evidence" value="ECO:0007669"/>
    <property type="project" value="UniProtKB-UniRule"/>
</dbReference>
<name>A0A2P6N867_9EUKA</name>
<dbReference type="FunFam" id="3.30.70.330:FF:000013">
    <property type="entry name" value="CUGBP Elav-like family member 1 isoform 2"/>
    <property type="match status" value="1"/>
</dbReference>
<organism evidence="6 7">
    <name type="scientific">Planoprotostelium fungivorum</name>
    <dbReference type="NCBI Taxonomy" id="1890364"/>
    <lineage>
        <taxon>Eukaryota</taxon>
        <taxon>Amoebozoa</taxon>
        <taxon>Evosea</taxon>
        <taxon>Variosea</taxon>
        <taxon>Cavosteliida</taxon>
        <taxon>Cavosteliaceae</taxon>
        <taxon>Planoprotostelium</taxon>
    </lineage>
</organism>
<dbReference type="PROSITE" id="PS50102">
    <property type="entry name" value="RRM"/>
    <property type="match status" value="2"/>
</dbReference>
<evidence type="ECO:0000259" key="5">
    <source>
        <dbReference type="PROSITE" id="PS50102"/>
    </source>
</evidence>
<evidence type="ECO:0000313" key="6">
    <source>
        <dbReference type="EMBL" id="PRP80142.1"/>
    </source>
</evidence>
<dbReference type="GO" id="GO:1990904">
    <property type="term" value="C:ribonucleoprotein complex"/>
    <property type="evidence" value="ECO:0007669"/>
    <property type="project" value="UniProtKB-KW"/>
</dbReference>
<accession>A0A2P6N867</accession>
<feature type="region of interest" description="Disordered" evidence="4">
    <location>
        <begin position="1"/>
        <end position="243"/>
    </location>
</feature>
<dbReference type="SUPFAM" id="SSF54928">
    <property type="entry name" value="RNA-binding domain, RBD"/>
    <property type="match status" value="1"/>
</dbReference>
<reference evidence="6 7" key="1">
    <citation type="journal article" date="2018" name="Genome Biol. Evol.">
        <title>Multiple Roots of Fruiting Body Formation in Amoebozoa.</title>
        <authorList>
            <person name="Hillmann F."/>
            <person name="Forbes G."/>
            <person name="Novohradska S."/>
            <person name="Ferling I."/>
            <person name="Riege K."/>
            <person name="Groth M."/>
            <person name="Westermann M."/>
            <person name="Marz M."/>
            <person name="Spaller T."/>
            <person name="Winckler T."/>
            <person name="Schaap P."/>
            <person name="Glockner G."/>
        </authorList>
    </citation>
    <scope>NUCLEOTIDE SEQUENCE [LARGE SCALE GENOMIC DNA]</scope>
    <source>
        <strain evidence="6 7">Jena</strain>
    </source>
</reference>
<feature type="compositionally biased region" description="Polar residues" evidence="4">
    <location>
        <begin position="53"/>
        <end position="67"/>
    </location>
</feature>
<dbReference type="STRING" id="1890364.A0A2P6N867"/>
<feature type="compositionally biased region" description="Polar residues" evidence="4">
    <location>
        <begin position="8"/>
        <end position="33"/>
    </location>
</feature>
<evidence type="ECO:0000313" key="7">
    <source>
        <dbReference type="Proteomes" id="UP000241769"/>
    </source>
</evidence>
<proteinExistence type="predicted"/>
<dbReference type="Proteomes" id="UP000241769">
    <property type="component" value="Unassembled WGS sequence"/>
</dbReference>
<evidence type="ECO:0000256" key="1">
    <source>
        <dbReference type="ARBA" id="ARBA00022737"/>
    </source>
</evidence>
<dbReference type="InterPro" id="IPR035979">
    <property type="entry name" value="RBD_domain_sf"/>
</dbReference>
<feature type="compositionally biased region" description="Polar residues" evidence="4">
    <location>
        <begin position="229"/>
        <end position="239"/>
    </location>
</feature>
<dbReference type="Gene3D" id="3.30.70.330">
    <property type="match status" value="2"/>
</dbReference>
<dbReference type="InterPro" id="IPR000504">
    <property type="entry name" value="RRM_dom"/>
</dbReference>
<feature type="domain" description="RRM" evidence="5">
    <location>
        <begin position="335"/>
        <end position="416"/>
    </location>
</feature>
<dbReference type="OrthoDB" id="410044at2759"/>
<feature type="compositionally biased region" description="Polar residues" evidence="4">
    <location>
        <begin position="131"/>
        <end position="141"/>
    </location>
</feature>
<dbReference type="PANTHER" id="PTHR24012">
    <property type="entry name" value="RNA BINDING PROTEIN"/>
    <property type="match status" value="1"/>
</dbReference>
<keyword evidence="7" id="KW-1185">Reference proteome</keyword>
<dbReference type="EMBL" id="MDYQ01000160">
    <property type="protein sequence ID" value="PRP80142.1"/>
    <property type="molecule type" value="Genomic_DNA"/>
</dbReference>
<evidence type="ECO:0000256" key="4">
    <source>
        <dbReference type="SAM" id="MobiDB-lite"/>
    </source>
</evidence>